<comment type="caution">
    <text evidence="2">The sequence shown here is derived from an EMBL/GenBank/DDBJ whole genome shotgun (WGS) entry which is preliminary data.</text>
</comment>
<proteinExistence type="predicted"/>
<protein>
    <submittedName>
        <fullName evidence="2">Uncharacterized protein</fullName>
    </submittedName>
</protein>
<name>A0ABQ9Y3V5_9EUKA</name>
<evidence type="ECO:0000313" key="2">
    <source>
        <dbReference type="EMBL" id="KAK2958394.1"/>
    </source>
</evidence>
<reference evidence="2 3" key="1">
    <citation type="journal article" date="2022" name="bioRxiv">
        <title>Genomics of Preaxostyla Flagellates Illuminates Evolutionary Transitions and the Path Towards Mitochondrial Loss.</title>
        <authorList>
            <person name="Novak L.V.F."/>
            <person name="Treitli S.C."/>
            <person name="Pyrih J."/>
            <person name="Halakuc P."/>
            <person name="Pipaliya S.V."/>
            <person name="Vacek V."/>
            <person name="Brzon O."/>
            <person name="Soukal P."/>
            <person name="Eme L."/>
            <person name="Dacks J.B."/>
            <person name="Karnkowska A."/>
            <person name="Elias M."/>
            <person name="Hampl V."/>
        </authorList>
    </citation>
    <scope>NUCLEOTIDE SEQUENCE [LARGE SCALE GENOMIC DNA]</scope>
    <source>
        <strain evidence="2">NAU3</strain>
        <tissue evidence="2">Gut</tissue>
    </source>
</reference>
<gene>
    <name evidence="2" type="ORF">BLNAU_6664</name>
</gene>
<organism evidence="2 3">
    <name type="scientific">Blattamonas nauphoetae</name>
    <dbReference type="NCBI Taxonomy" id="2049346"/>
    <lineage>
        <taxon>Eukaryota</taxon>
        <taxon>Metamonada</taxon>
        <taxon>Preaxostyla</taxon>
        <taxon>Oxymonadida</taxon>
        <taxon>Blattamonas</taxon>
    </lineage>
</organism>
<accession>A0ABQ9Y3V5</accession>
<keyword evidence="3" id="KW-1185">Reference proteome</keyword>
<sequence length="213" mass="23937">MSPLPRRGDVTCIRYWRIRDEKNAYSVLVRLKADSFGRGGHLLLSVTGRSQRDYHLVSHRQPSSLQTIHRVPERYIVTRLSFPNSTFELSPKHVTFISLKWDAPRILAILQRDMVETTSSEGQKNTQPGTHTTPNSRPLIVWSFGLLSIRQFHPELQTITPGQINSFQFAFLRNLGPHVVQPPSTDVPIAELVPSIAVLAVTSNASKNGNIPV</sequence>
<evidence type="ECO:0000313" key="3">
    <source>
        <dbReference type="Proteomes" id="UP001281761"/>
    </source>
</evidence>
<dbReference type="Proteomes" id="UP001281761">
    <property type="component" value="Unassembled WGS sequence"/>
</dbReference>
<evidence type="ECO:0000256" key="1">
    <source>
        <dbReference type="SAM" id="MobiDB-lite"/>
    </source>
</evidence>
<dbReference type="EMBL" id="JARBJD010000038">
    <property type="protein sequence ID" value="KAK2958394.1"/>
    <property type="molecule type" value="Genomic_DNA"/>
</dbReference>
<feature type="region of interest" description="Disordered" evidence="1">
    <location>
        <begin position="117"/>
        <end position="136"/>
    </location>
</feature>